<dbReference type="VEuPathDB" id="VectorBase:AMAM020165"/>
<feature type="region of interest" description="Disordered" evidence="8">
    <location>
        <begin position="142"/>
        <end position="243"/>
    </location>
</feature>
<evidence type="ECO:0000256" key="6">
    <source>
        <dbReference type="ARBA" id="ARBA00022833"/>
    </source>
</evidence>
<keyword evidence="4" id="KW-0479">Metal-binding</keyword>
<keyword evidence="5" id="KW-0863">Zinc-finger</keyword>
<dbReference type="GO" id="GO:0005634">
    <property type="term" value="C:nucleus"/>
    <property type="evidence" value="ECO:0007669"/>
    <property type="project" value="UniProtKB-SubCell"/>
</dbReference>
<feature type="compositionally biased region" description="Basic and acidic residues" evidence="8">
    <location>
        <begin position="14"/>
        <end position="33"/>
    </location>
</feature>
<keyword evidence="7" id="KW-0539">Nucleus</keyword>
<dbReference type="Pfam" id="PF16577">
    <property type="entry name" value="UBA_5"/>
    <property type="match status" value="1"/>
</dbReference>
<evidence type="ECO:0000256" key="3">
    <source>
        <dbReference type="ARBA" id="ARBA00022490"/>
    </source>
</evidence>
<evidence type="ECO:0000256" key="7">
    <source>
        <dbReference type="ARBA" id="ARBA00023242"/>
    </source>
</evidence>
<evidence type="ECO:0000256" key="8">
    <source>
        <dbReference type="SAM" id="MobiDB-lite"/>
    </source>
</evidence>
<dbReference type="FunFam" id="1.10.8.10:FF:000034">
    <property type="entry name" value="Sequestosome 1"/>
    <property type="match status" value="1"/>
</dbReference>
<dbReference type="EnsemblMetazoa" id="AMAM020165-RA">
    <property type="protein sequence ID" value="AMAM020165-PA"/>
    <property type="gene ID" value="AMAM020165"/>
</dbReference>
<accession>A0A182T5Q4</accession>
<reference evidence="10" key="2">
    <citation type="submission" date="2020-05" db="UniProtKB">
        <authorList>
            <consortium name="EnsemblMetazoa"/>
        </authorList>
    </citation>
    <scope>IDENTIFICATION</scope>
    <source>
        <strain evidence="10">maculatus3</strain>
    </source>
</reference>
<reference evidence="11" key="1">
    <citation type="submission" date="2013-09" db="EMBL/GenBank/DDBJ databases">
        <title>The Genome Sequence of Anopheles maculatus species B.</title>
        <authorList>
            <consortium name="The Broad Institute Genomics Platform"/>
            <person name="Neafsey D.E."/>
            <person name="Besansky N."/>
            <person name="Howell P."/>
            <person name="Walton C."/>
            <person name="Young S.K."/>
            <person name="Zeng Q."/>
            <person name="Gargeya S."/>
            <person name="Fitzgerald M."/>
            <person name="Haas B."/>
            <person name="Abouelleil A."/>
            <person name="Allen A.W."/>
            <person name="Alvarado L."/>
            <person name="Arachchi H.M."/>
            <person name="Berlin A.M."/>
            <person name="Chapman S.B."/>
            <person name="Gainer-Dewar J."/>
            <person name="Goldberg J."/>
            <person name="Griggs A."/>
            <person name="Gujja S."/>
            <person name="Hansen M."/>
            <person name="Howarth C."/>
            <person name="Imamovic A."/>
            <person name="Ireland A."/>
            <person name="Larimer J."/>
            <person name="McCowan C."/>
            <person name="Murphy C."/>
            <person name="Pearson M."/>
            <person name="Poon T.W."/>
            <person name="Priest M."/>
            <person name="Roberts A."/>
            <person name="Saif S."/>
            <person name="Shea T."/>
            <person name="Sisk P."/>
            <person name="Sykes S."/>
            <person name="Wortman J."/>
            <person name="Nusbaum C."/>
            <person name="Birren B."/>
        </authorList>
    </citation>
    <scope>NUCLEOTIDE SEQUENCE [LARGE SCALE GENOMIC DNA]</scope>
    <source>
        <strain evidence="11">maculatus3</strain>
    </source>
</reference>
<comment type="subcellular location">
    <subcellularLocation>
        <location evidence="2">Cytoplasm</location>
    </subcellularLocation>
    <subcellularLocation>
        <location evidence="1">Nucleus</location>
    </subcellularLocation>
</comment>
<feature type="compositionally biased region" description="Acidic residues" evidence="8">
    <location>
        <begin position="78"/>
        <end position="91"/>
    </location>
</feature>
<dbReference type="SUPFAM" id="SSF46934">
    <property type="entry name" value="UBA-like"/>
    <property type="match status" value="1"/>
</dbReference>
<feature type="compositionally biased region" description="Basic and acidic residues" evidence="8">
    <location>
        <begin position="146"/>
        <end position="179"/>
    </location>
</feature>
<keyword evidence="11" id="KW-1185">Reference proteome</keyword>
<protein>
    <submittedName>
        <fullName evidence="10">UBA domain-containing protein</fullName>
    </submittedName>
</protein>
<dbReference type="InterPro" id="IPR015940">
    <property type="entry name" value="UBA"/>
</dbReference>
<evidence type="ECO:0000313" key="10">
    <source>
        <dbReference type="EnsemblMetazoa" id="AMAM020165-PA"/>
    </source>
</evidence>
<evidence type="ECO:0000256" key="4">
    <source>
        <dbReference type="ARBA" id="ARBA00022723"/>
    </source>
</evidence>
<feature type="compositionally biased region" description="Low complexity" evidence="8">
    <location>
        <begin position="1"/>
        <end position="13"/>
    </location>
</feature>
<evidence type="ECO:0000256" key="1">
    <source>
        <dbReference type="ARBA" id="ARBA00004123"/>
    </source>
</evidence>
<dbReference type="CDD" id="cd14320">
    <property type="entry name" value="UBA_SQSTM"/>
    <property type="match status" value="1"/>
</dbReference>
<evidence type="ECO:0000313" key="11">
    <source>
        <dbReference type="Proteomes" id="UP000075901"/>
    </source>
</evidence>
<dbReference type="AlphaFoldDB" id="A0A182T5Q4"/>
<keyword evidence="6" id="KW-0862">Zinc</keyword>
<sequence>MAAMVAAASSKAAQEPKEIAVTEKPDSSEKEVQKNPSTAAGASLELDSVGVDKAEAAVENEPEDEDDSQNTSSASLLTDDDQDLLEVDEEGKENSSSPSTKPPKATEKSWTLVDIPHEHDEAKIPANVPLDAIAKLIGHNISSTTTDKEEPAQLKPAPESKLKEMKKNRKVIVEQKEESEPPAQSAAMKEIKTPPTNSGSTSSASSASSSSSSSAGVSSSAAGRPGKSSRKPSSAQKDSTMYSHRPHVNHAIHTMMTMGFSNHNGWLTQLLESLNGDIPKALDLLLQHRH</sequence>
<evidence type="ECO:0000259" key="9">
    <source>
        <dbReference type="PROSITE" id="PS50030"/>
    </source>
</evidence>
<dbReference type="Proteomes" id="UP000075901">
    <property type="component" value="Unassembled WGS sequence"/>
</dbReference>
<dbReference type="GO" id="GO:0005737">
    <property type="term" value="C:cytoplasm"/>
    <property type="evidence" value="ECO:0007669"/>
    <property type="project" value="UniProtKB-SubCell"/>
</dbReference>
<feature type="region of interest" description="Disordered" evidence="8">
    <location>
        <begin position="1"/>
        <end position="126"/>
    </location>
</feature>
<evidence type="ECO:0000256" key="5">
    <source>
        <dbReference type="ARBA" id="ARBA00022771"/>
    </source>
</evidence>
<proteinExistence type="predicted"/>
<name>A0A182T5Q4_9DIPT</name>
<feature type="compositionally biased region" description="Polar residues" evidence="8">
    <location>
        <begin position="231"/>
        <end position="242"/>
    </location>
</feature>
<feature type="domain" description="UBA" evidence="9">
    <location>
        <begin position="236"/>
        <end position="288"/>
    </location>
</feature>
<evidence type="ECO:0000256" key="2">
    <source>
        <dbReference type="ARBA" id="ARBA00004496"/>
    </source>
</evidence>
<dbReference type="InterPro" id="IPR009060">
    <property type="entry name" value="UBA-like_sf"/>
</dbReference>
<organism evidence="10 11">
    <name type="scientific">Anopheles maculatus</name>
    <dbReference type="NCBI Taxonomy" id="74869"/>
    <lineage>
        <taxon>Eukaryota</taxon>
        <taxon>Metazoa</taxon>
        <taxon>Ecdysozoa</taxon>
        <taxon>Arthropoda</taxon>
        <taxon>Hexapoda</taxon>
        <taxon>Insecta</taxon>
        <taxon>Pterygota</taxon>
        <taxon>Neoptera</taxon>
        <taxon>Endopterygota</taxon>
        <taxon>Diptera</taxon>
        <taxon>Nematocera</taxon>
        <taxon>Culicoidea</taxon>
        <taxon>Culicidae</taxon>
        <taxon>Anophelinae</taxon>
        <taxon>Anopheles</taxon>
        <taxon>Anopheles maculatus group</taxon>
    </lineage>
</organism>
<feature type="compositionally biased region" description="Low complexity" evidence="8">
    <location>
        <begin position="198"/>
        <end position="223"/>
    </location>
</feature>
<dbReference type="GO" id="GO:0008270">
    <property type="term" value="F:zinc ion binding"/>
    <property type="evidence" value="ECO:0007669"/>
    <property type="project" value="UniProtKB-KW"/>
</dbReference>
<dbReference type="Gene3D" id="1.10.8.10">
    <property type="entry name" value="DNA helicase RuvA subunit, C-terminal domain"/>
    <property type="match status" value="1"/>
</dbReference>
<feature type="compositionally biased region" description="Acidic residues" evidence="8">
    <location>
        <begin position="58"/>
        <end position="68"/>
    </location>
</feature>
<dbReference type="SMART" id="SM00165">
    <property type="entry name" value="UBA"/>
    <property type="match status" value="1"/>
</dbReference>
<keyword evidence="3" id="KW-0963">Cytoplasm</keyword>
<dbReference type="PROSITE" id="PS50030">
    <property type="entry name" value="UBA"/>
    <property type="match status" value="1"/>
</dbReference>
<dbReference type="InterPro" id="IPR033741">
    <property type="entry name" value="SQSTM_UBA"/>
</dbReference>